<keyword evidence="1" id="KW-0812">Transmembrane</keyword>
<feature type="transmembrane region" description="Helical" evidence="1">
    <location>
        <begin position="46"/>
        <end position="72"/>
    </location>
</feature>
<name>J8ZTA7_EDHAE</name>
<dbReference type="EMBL" id="AFBI03000051">
    <property type="protein sequence ID" value="EJW02913.1"/>
    <property type="molecule type" value="Genomic_DNA"/>
</dbReference>
<dbReference type="Proteomes" id="UP000003163">
    <property type="component" value="Unassembled WGS sequence"/>
</dbReference>
<feature type="transmembrane region" description="Helical" evidence="1">
    <location>
        <begin position="12"/>
        <end position="40"/>
    </location>
</feature>
<dbReference type="VEuPathDB" id="MicrosporidiaDB:EDEG_02699"/>
<feature type="non-terminal residue" evidence="2">
    <location>
        <position position="1"/>
    </location>
</feature>
<evidence type="ECO:0000313" key="3">
    <source>
        <dbReference type="Proteomes" id="UP000003163"/>
    </source>
</evidence>
<sequence>KRIRYKNKFKFNFYLLSFLYFDYLLFFCSQSFDIFLRFILSFYFGIRLWVLSFYSYLCSFIKIIIPFVCWIAKSTIDHIIIMITFESLWFGFVTIFHNYNYYY</sequence>
<proteinExistence type="predicted"/>
<keyword evidence="3" id="KW-1185">Reference proteome</keyword>
<dbReference type="AlphaFoldDB" id="J8ZTA7"/>
<organism evidence="2 3">
    <name type="scientific">Edhazardia aedis (strain USNM 41457)</name>
    <name type="common">Microsporidian parasite</name>
    <dbReference type="NCBI Taxonomy" id="1003232"/>
    <lineage>
        <taxon>Eukaryota</taxon>
        <taxon>Fungi</taxon>
        <taxon>Fungi incertae sedis</taxon>
        <taxon>Microsporidia</taxon>
        <taxon>Edhazardia</taxon>
    </lineage>
</organism>
<keyword evidence="1" id="KW-1133">Transmembrane helix</keyword>
<reference evidence="2 3" key="1">
    <citation type="submission" date="2011-08" db="EMBL/GenBank/DDBJ databases">
        <authorList>
            <person name="Liu Z.J."/>
            <person name="Shi F.L."/>
            <person name="Lu J.Q."/>
            <person name="Li M."/>
            <person name="Wang Z.L."/>
        </authorList>
    </citation>
    <scope>NUCLEOTIDE SEQUENCE [LARGE SCALE GENOMIC DNA]</scope>
    <source>
        <strain evidence="2 3">USNM 41457</strain>
    </source>
</reference>
<dbReference type="InParanoid" id="J8ZTA7"/>
<feature type="transmembrane region" description="Helical" evidence="1">
    <location>
        <begin position="79"/>
        <end position="99"/>
    </location>
</feature>
<accession>J8ZTA7</accession>
<evidence type="ECO:0000256" key="1">
    <source>
        <dbReference type="SAM" id="Phobius"/>
    </source>
</evidence>
<gene>
    <name evidence="2" type="ORF">EDEG_02699</name>
</gene>
<evidence type="ECO:0000313" key="2">
    <source>
        <dbReference type="EMBL" id="EJW02913.1"/>
    </source>
</evidence>
<protein>
    <submittedName>
        <fullName evidence="2">Uncharacterized protein</fullName>
    </submittedName>
</protein>
<reference evidence="3" key="2">
    <citation type="submission" date="2015-07" db="EMBL/GenBank/DDBJ databases">
        <title>Contrasting host-pathogen interactions and genome evolution in two generalist and specialist microsporidian pathogens of mosquitoes.</title>
        <authorList>
            <consortium name="The Broad Institute Genomics Platform"/>
            <consortium name="The Broad Institute Genome Sequencing Center for Infectious Disease"/>
            <person name="Cuomo C.A."/>
            <person name="Sanscrainte N.D."/>
            <person name="Goldberg J.M."/>
            <person name="Heiman D."/>
            <person name="Young S."/>
            <person name="Zeng Q."/>
            <person name="Becnel J.J."/>
            <person name="Birren B.W."/>
        </authorList>
    </citation>
    <scope>NUCLEOTIDE SEQUENCE [LARGE SCALE GENOMIC DNA]</scope>
    <source>
        <strain evidence="3">USNM 41457</strain>
    </source>
</reference>
<dbReference type="HOGENOM" id="CLU_2270094_0_0_1"/>
<comment type="caution">
    <text evidence="2">The sequence shown here is derived from an EMBL/GenBank/DDBJ whole genome shotgun (WGS) entry which is preliminary data.</text>
</comment>
<keyword evidence="1" id="KW-0472">Membrane</keyword>